<feature type="compositionally biased region" description="Polar residues" evidence="1">
    <location>
        <begin position="52"/>
        <end position="70"/>
    </location>
</feature>
<protein>
    <submittedName>
        <fullName evidence="2">Uncharacterized protein</fullName>
    </submittedName>
</protein>
<keyword evidence="3" id="KW-1185">Reference proteome</keyword>
<organism evidence="2 3">
    <name type="scientific">Mastigocoleus testarum BC008</name>
    <dbReference type="NCBI Taxonomy" id="371196"/>
    <lineage>
        <taxon>Bacteria</taxon>
        <taxon>Bacillati</taxon>
        <taxon>Cyanobacteriota</taxon>
        <taxon>Cyanophyceae</taxon>
        <taxon>Nostocales</taxon>
        <taxon>Hapalosiphonaceae</taxon>
        <taxon>Mastigocoleus</taxon>
    </lineage>
</organism>
<name>A0A0V7ZS93_9CYAN</name>
<evidence type="ECO:0000313" key="2">
    <source>
        <dbReference type="EMBL" id="KST67488.1"/>
    </source>
</evidence>
<accession>A0A0V7ZS93</accession>
<dbReference type="AlphaFoldDB" id="A0A0V7ZS93"/>
<proteinExistence type="predicted"/>
<gene>
    <name evidence="2" type="ORF">BC008_30300</name>
</gene>
<feature type="region of interest" description="Disordered" evidence="1">
    <location>
        <begin position="1"/>
        <end position="76"/>
    </location>
</feature>
<comment type="caution">
    <text evidence="2">The sequence shown here is derived from an EMBL/GenBank/DDBJ whole genome shotgun (WGS) entry which is preliminary data.</text>
</comment>
<sequence>MSNKPNQTKVKVCNHKPGDKWDDGCCGNESAKNQNSEITGDDQSAIPEVYRKQNNQASNEQQAFNSQENTLAEHQE</sequence>
<evidence type="ECO:0000256" key="1">
    <source>
        <dbReference type="SAM" id="MobiDB-lite"/>
    </source>
</evidence>
<reference evidence="2 3" key="1">
    <citation type="journal article" date="2015" name="Genome Announc.">
        <title>Draft Genome of the Euendolithic (true boring) Cyanobacterium Mastigocoleus testarum strain BC008.</title>
        <authorList>
            <person name="Guida B.S."/>
            <person name="Garcia-Pichel F."/>
        </authorList>
    </citation>
    <scope>NUCLEOTIDE SEQUENCE [LARGE SCALE GENOMIC DNA]</scope>
    <source>
        <strain evidence="2 3">BC008</strain>
    </source>
</reference>
<dbReference type="Proteomes" id="UP000053372">
    <property type="component" value="Unassembled WGS sequence"/>
</dbReference>
<feature type="compositionally biased region" description="Polar residues" evidence="1">
    <location>
        <begin position="30"/>
        <end position="42"/>
    </location>
</feature>
<dbReference type="EMBL" id="LMTZ01000087">
    <property type="protein sequence ID" value="KST67488.1"/>
    <property type="molecule type" value="Genomic_DNA"/>
</dbReference>
<evidence type="ECO:0000313" key="3">
    <source>
        <dbReference type="Proteomes" id="UP000053372"/>
    </source>
</evidence>
<dbReference type="RefSeq" id="WP_027840425.1">
    <property type="nucleotide sequence ID" value="NZ_LMTZ01000087.1"/>
</dbReference>